<reference evidence="1" key="1">
    <citation type="submission" date="2021-04" db="EMBL/GenBank/DDBJ databases">
        <title>Complete genome sequence for Sulfitobacter sp. strain JK7-1.</title>
        <authorList>
            <person name="Park S.-J."/>
        </authorList>
    </citation>
    <scope>NUCLEOTIDE SEQUENCE</scope>
    <source>
        <strain evidence="1">JK7-1</strain>
    </source>
</reference>
<dbReference type="EMBL" id="CP073581">
    <property type="protein sequence ID" value="QUJ77271.1"/>
    <property type="molecule type" value="Genomic_DNA"/>
</dbReference>
<sequence>MSDQVWKRNEIESPCIKICVVHPQARLCTGCLRSIDEIGAWSRMTPEARRAVMDDLPARADAFKVRRGGRAARLADRS</sequence>
<organism evidence="1 2">
    <name type="scientific">Sulfitobacter albidus</name>
    <dbReference type="NCBI Taxonomy" id="2829501"/>
    <lineage>
        <taxon>Bacteria</taxon>
        <taxon>Pseudomonadati</taxon>
        <taxon>Pseudomonadota</taxon>
        <taxon>Alphaproteobacteria</taxon>
        <taxon>Rhodobacterales</taxon>
        <taxon>Roseobacteraceae</taxon>
        <taxon>Sulfitobacter</taxon>
    </lineage>
</organism>
<gene>
    <name evidence="1" type="ORF">KDD17_04445</name>
</gene>
<dbReference type="Pfam" id="PF06945">
    <property type="entry name" value="DUF1289"/>
    <property type="match status" value="1"/>
</dbReference>
<dbReference type="PANTHER" id="PTHR35175:SF2">
    <property type="entry name" value="DUF1289 DOMAIN-CONTAINING PROTEIN"/>
    <property type="match status" value="1"/>
</dbReference>
<accession>A0A975PNA8</accession>
<evidence type="ECO:0000313" key="1">
    <source>
        <dbReference type="EMBL" id="QUJ77271.1"/>
    </source>
</evidence>
<dbReference type="InterPro" id="IPR010710">
    <property type="entry name" value="DUF1289"/>
</dbReference>
<dbReference type="RefSeq" id="WP_212705467.1">
    <property type="nucleotide sequence ID" value="NZ_CP073581.1"/>
</dbReference>
<proteinExistence type="predicted"/>
<evidence type="ECO:0000313" key="2">
    <source>
        <dbReference type="Proteomes" id="UP000683291"/>
    </source>
</evidence>
<protein>
    <submittedName>
        <fullName evidence="1">DUF1289 domain-containing protein</fullName>
    </submittedName>
</protein>
<dbReference type="PANTHER" id="PTHR35175">
    <property type="entry name" value="DUF1289 DOMAIN-CONTAINING PROTEIN"/>
    <property type="match status" value="1"/>
</dbReference>
<keyword evidence="2" id="KW-1185">Reference proteome</keyword>
<dbReference type="KEGG" id="sual:KDD17_04445"/>
<dbReference type="AlphaFoldDB" id="A0A975PNA8"/>
<dbReference type="Proteomes" id="UP000683291">
    <property type="component" value="Chromosome 1"/>
</dbReference>
<name>A0A975PNA8_9RHOB</name>